<keyword evidence="1" id="KW-0732">Signal</keyword>
<sequence length="124" mass="12393">MTGRFWTSLARLCATAFLGLGLALLAVSAADAASGRPEPVLRAAQGASPMASLHAHWVKAPACTLTAGGVDNPRPDDGGAASMNLACPGDGPAAAAATLMPPRRLGARIREGAALPERPPKACA</sequence>
<keyword evidence="3" id="KW-1185">Reference proteome</keyword>
<reference evidence="2 3" key="1">
    <citation type="submission" date="2018-05" db="EMBL/GenBank/DDBJ databases">
        <title>Complete Genome Sequence of Methylobacterium sp. 17Sr1-28.</title>
        <authorList>
            <person name="Srinivasan S."/>
        </authorList>
    </citation>
    <scope>NUCLEOTIDE SEQUENCE [LARGE SCALE GENOMIC DNA]</scope>
    <source>
        <strain evidence="2 3">17Sr1-28</strain>
    </source>
</reference>
<gene>
    <name evidence="2" type="ORF">DK419_13905</name>
</gene>
<dbReference type="RefSeq" id="WP_109959601.1">
    <property type="nucleotide sequence ID" value="NZ_CP029553.1"/>
</dbReference>
<organism evidence="2 3">
    <name type="scientific">Methylobacterium terrae</name>
    <dbReference type="NCBI Taxonomy" id="2202827"/>
    <lineage>
        <taxon>Bacteria</taxon>
        <taxon>Pseudomonadati</taxon>
        <taxon>Pseudomonadota</taxon>
        <taxon>Alphaproteobacteria</taxon>
        <taxon>Hyphomicrobiales</taxon>
        <taxon>Methylobacteriaceae</taxon>
        <taxon>Methylobacterium</taxon>
    </lineage>
</organism>
<evidence type="ECO:0000313" key="2">
    <source>
        <dbReference type="EMBL" id="AWN47274.1"/>
    </source>
</evidence>
<dbReference type="AlphaFoldDB" id="A0A2U8WLZ5"/>
<accession>A0A2U8WLZ5</accession>
<feature type="chain" id="PRO_5016128098" evidence="1">
    <location>
        <begin position="33"/>
        <end position="124"/>
    </location>
</feature>
<evidence type="ECO:0000313" key="3">
    <source>
        <dbReference type="Proteomes" id="UP000245444"/>
    </source>
</evidence>
<dbReference type="KEGG" id="mtea:DK419_13905"/>
<evidence type="ECO:0000256" key="1">
    <source>
        <dbReference type="SAM" id="SignalP"/>
    </source>
</evidence>
<dbReference type="EMBL" id="CP029553">
    <property type="protein sequence ID" value="AWN47274.1"/>
    <property type="molecule type" value="Genomic_DNA"/>
</dbReference>
<protein>
    <submittedName>
        <fullName evidence="2">Uncharacterized protein</fullName>
    </submittedName>
</protein>
<dbReference type="OrthoDB" id="7995920at2"/>
<proteinExistence type="predicted"/>
<name>A0A2U8WLZ5_9HYPH</name>
<feature type="signal peptide" evidence="1">
    <location>
        <begin position="1"/>
        <end position="32"/>
    </location>
</feature>
<dbReference type="Proteomes" id="UP000245444">
    <property type="component" value="Chromosome"/>
</dbReference>